<evidence type="ECO:0000256" key="1">
    <source>
        <dbReference type="SAM" id="MobiDB-lite"/>
    </source>
</evidence>
<dbReference type="EMBL" id="LT594323">
    <property type="protein sequence ID" value="SBT49054.1"/>
    <property type="molecule type" value="Genomic_DNA"/>
</dbReference>
<evidence type="ECO:0000256" key="2">
    <source>
        <dbReference type="SAM" id="Phobius"/>
    </source>
</evidence>
<evidence type="ECO:0000313" key="4">
    <source>
        <dbReference type="EMBL" id="SBT49054.1"/>
    </source>
</evidence>
<evidence type="ECO:0000313" key="5">
    <source>
        <dbReference type="Proteomes" id="UP000199385"/>
    </source>
</evidence>
<keyword evidence="2" id="KW-1133">Transmembrane helix</keyword>
<sequence length="146" mass="16843">MFHLAIGLLVDRAHLRERGRTTRAVVEGISETRRKPVLEVRFSTPDGRSVHGRTVELPEPRPSRGELVTVVYDPARPEEVYLPGGGPPLFVVAYLSTLGLVIVGPFGWHLRRTWRHRCDQAEDWRHHRPARSPEERRSHRPKGKRR</sequence>
<dbReference type="Pfam" id="PF12158">
    <property type="entry name" value="DUF3592"/>
    <property type="match status" value="1"/>
</dbReference>
<dbReference type="InterPro" id="IPR021994">
    <property type="entry name" value="DUF3592"/>
</dbReference>
<organism evidence="4 5">
    <name type="scientific">Micromonospora auratinigra</name>
    <dbReference type="NCBI Taxonomy" id="261654"/>
    <lineage>
        <taxon>Bacteria</taxon>
        <taxon>Bacillati</taxon>
        <taxon>Actinomycetota</taxon>
        <taxon>Actinomycetes</taxon>
        <taxon>Micromonosporales</taxon>
        <taxon>Micromonosporaceae</taxon>
        <taxon>Micromonospora</taxon>
    </lineage>
</organism>
<dbReference type="AlphaFoldDB" id="A0A1A8ZYP0"/>
<protein>
    <recommendedName>
        <fullName evidence="3">DUF3592 domain-containing protein</fullName>
    </recommendedName>
</protein>
<feature type="domain" description="DUF3592" evidence="3">
    <location>
        <begin position="19"/>
        <end position="85"/>
    </location>
</feature>
<feature type="compositionally biased region" description="Basic and acidic residues" evidence="1">
    <location>
        <begin position="122"/>
        <end position="137"/>
    </location>
</feature>
<reference evidence="5" key="1">
    <citation type="submission" date="2016-06" db="EMBL/GenBank/DDBJ databases">
        <authorList>
            <person name="Varghese N."/>
            <person name="Submissions Spin"/>
        </authorList>
    </citation>
    <scope>NUCLEOTIDE SEQUENCE [LARGE SCALE GENOMIC DNA]</scope>
    <source>
        <strain evidence="5">DSM 44815</strain>
    </source>
</reference>
<gene>
    <name evidence="4" type="ORF">GA0070611_4277</name>
</gene>
<proteinExistence type="predicted"/>
<feature type="region of interest" description="Disordered" evidence="1">
    <location>
        <begin position="122"/>
        <end position="146"/>
    </location>
</feature>
<dbReference type="STRING" id="261654.GA0070611_4277"/>
<evidence type="ECO:0000259" key="3">
    <source>
        <dbReference type="Pfam" id="PF12158"/>
    </source>
</evidence>
<feature type="transmembrane region" description="Helical" evidence="2">
    <location>
        <begin position="89"/>
        <end position="108"/>
    </location>
</feature>
<keyword evidence="2" id="KW-0472">Membrane</keyword>
<name>A0A1A8ZYP0_9ACTN</name>
<keyword evidence="2" id="KW-0812">Transmembrane</keyword>
<keyword evidence="5" id="KW-1185">Reference proteome</keyword>
<accession>A0A1A8ZYP0</accession>
<dbReference type="PATRIC" id="fig|261654.4.peg.4345"/>
<dbReference type="Proteomes" id="UP000199385">
    <property type="component" value="Chromosome I"/>
</dbReference>